<evidence type="ECO:0000256" key="2">
    <source>
        <dbReference type="ARBA" id="ARBA00022723"/>
    </source>
</evidence>
<evidence type="ECO:0000256" key="3">
    <source>
        <dbReference type="ARBA" id="ARBA00023004"/>
    </source>
</evidence>
<evidence type="ECO:0000259" key="8">
    <source>
        <dbReference type="PROSITE" id="PS51296"/>
    </source>
</evidence>
<dbReference type="AlphaFoldDB" id="A0A6J7XX78"/>
<keyword evidence="1" id="KW-0001">2Fe-2S</keyword>
<evidence type="ECO:0000256" key="1">
    <source>
        <dbReference type="ARBA" id="ARBA00022714"/>
    </source>
</evidence>
<organism evidence="10">
    <name type="scientific">freshwater metagenome</name>
    <dbReference type="NCBI Taxonomy" id="449393"/>
    <lineage>
        <taxon>unclassified sequences</taxon>
        <taxon>metagenomes</taxon>
        <taxon>ecological metagenomes</taxon>
    </lineage>
</organism>
<dbReference type="InterPro" id="IPR017941">
    <property type="entry name" value="Rieske_2Fe-2S"/>
</dbReference>
<dbReference type="InterPro" id="IPR036922">
    <property type="entry name" value="Rieske_2Fe-2S_sf"/>
</dbReference>
<evidence type="ECO:0000313" key="9">
    <source>
        <dbReference type="EMBL" id="CAB4654801.1"/>
    </source>
</evidence>
<evidence type="ECO:0000313" key="10">
    <source>
        <dbReference type="EMBL" id="CAB5240955.1"/>
    </source>
</evidence>
<dbReference type="SUPFAM" id="SSF50022">
    <property type="entry name" value="ISP domain"/>
    <property type="match status" value="1"/>
</dbReference>
<comment type="cofactor">
    <cofactor evidence="6">
        <name>[2Fe-2S] cluster</name>
        <dbReference type="ChEBI" id="CHEBI:190135"/>
    </cofactor>
</comment>
<keyword evidence="5" id="KW-1015">Disulfide bond</keyword>
<dbReference type="PROSITE" id="PS51296">
    <property type="entry name" value="RIESKE"/>
    <property type="match status" value="1"/>
</dbReference>
<dbReference type="Pfam" id="PF00355">
    <property type="entry name" value="Rieske"/>
    <property type="match status" value="1"/>
</dbReference>
<evidence type="ECO:0000256" key="5">
    <source>
        <dbReference type="ARBA" id="ARBA00023157"/>
    </source>
</evidence>
<dbReference type="CDD" id="cd03467">
    <property type="entry name" value="Rieske"/>
    <property type="match status" value="1"/>
</dbReference>
<dbReference type="GO" id="GO:0046872">
    <property type="term" value="F:metal ion binding"/>
    <property type="evidence" value="ECO:0007669"/>
    <property type="project" value="UniProtKB-KW"/>
</dbReference>
<reference evidence="10" key="1">
    <citation type="submission" date="2020-05" db="EMBL/GenBank/DDBJ databases">
        <authorList>
            <person name="Chiriac C."/>
            <person name="Salcher M."/>
            <person name="Ghai R."/>
            <person name="Kavagutti S V."/>
        </authorList>
    </citation>
    <scope>NUCLEOTIDE SEQUENCE</scope>
</reference>
<evidence type="ECO:0000256" key="7">
    <source>
        <dbReference type="SAM" id="MobiDB-lite"/>
    </source>
</evidence>
<feature type="region of interest" description="Disordered" evidence="7">
    <location>
        <begin position="71"/>
        <end position="114"/>
    </location>
</feature>
<dbReference type="GO" id="GO:0016020">
    <property type="term" value="C:membrane"/>
    <property type="evidence" value="ECO:0007669"/>
    <property type="project" value="InterPro"/>
</dbReference>
<sequence>MSEFLRRRTLIQGLIASTIALLFPALAQAAGPLIKPTKIGQRIIYQGYTYSVVKSKGKLIWVKGAKYVPATPSATATPTPTPTPTPSATATPTPTPSATPTPTPTPTPSPTSKGVVIAQSSQILEGKSKIVDAKDNDGRNQKFAISRFSGKVSVFSSVCTHAGCVLAASGANLGCDCHGSEFSGVDGAVTQGPARTALMVYRSLEEDGSIILLK</sequence>
<dbReference type="PRINTS" id="PR00162">
    <property type="entry name" value="RIESKE"/>
</dbReference>
<dbReference type="PROSITE" id="PS51318">
    <property type="entry name" value="TAT"/>
    <property type="match status" value="1"/>
</dbReference>
<keyword evidence="3" id="KW-0408">Iron</keyword>
<dbReference type="EMBL" id="CAFBSF010000070">
    <property type="protein sequence ID" value="CAB5240955.1"/>
    <property type="molecule type" value="Genomic_DNA"/>
</dbReference>
<feature type="domain" description="Rieske" evidence="8">
    <location>
        <begin position="115"/>
        <end position="212"/>
    </location>
</feature>
<evidence type="ECO:0000256" key="6">
    <source>
        <dbReference type="ARBA" id="ARBA00034078"/>
    </source>
</evidence>
<dbReference type="PANTHER" id="PTHR10134">
    <property type="entry name" value="CYTOCHROME B-C1 COMPLEX SUBUNIT RIESKE, MITOCHONDRIAL"/>
    <property type="match status" value="1"/>
</dbReference>
<dbReference type="InterPro" id="IPR014349">
    <property type="entry name" value="Rieske_Fe-S_prot"/>
</dbReference>
<name>A0A6J7XX78_9ZZZZ</name>
<gene>
    <name evidence="9" type="ORF">UFOPK2265_00385</name>
    <name evidence="10" type="ORF">UFOPK3520_00903</name>
</gene>
<dbReference type="Gene3D" id="2.102.10.10">
    <property type="entry name" value="Rieske [2Fe-2S] iron-sulphur domain"/>
    <property type="match status" value="1"/>
</dbReference>
<dbReference type="EMBL" id="CAEZWP010000011">
    <property type="protein sequence ID" value="CAB4654801.1"/>
    <property type="molecule type" value="Genomic_DNA"/>
</dbReference>
<dbReference type="InterPro" id="IPR005805">
    <property type="entry name" value="Rieske_Fe-S_prot_C"/>
</dbReference>
<dbReference type="GO" id="GO:0051537">
    <property type="term" value="F:2 iron, 2 sulfur cluster binding"/>
    <property type="evidence" value="ECO:0007669"/>
    <property type="project" value="UniProtKB-KW"/>
</dbReference>
<protein>
    <submittedName>
        <fullName evidence="10">Unannotated protein</fullName>
    </submittedName>
</protein>
<feature type="compositionally biased region" description="Pro residues" evidence="7">
    <location>
        <begin position="93"/>
        <end position="109"/>
    </location>
</feature>
<proteinExistence type="predicted"/>
<evidence type="ECO:0000256" key="4">
    <source>
        <dbReference type="ARBA" id="ARBA00023014"/>
    </source>
</evidence>
<dbReference type="InterPro" id="IPR006311">
    <property type="entry name" value="TAT_signal"/>
</dbReference>
<keyword evidence="4" id="KW-0411">Iron-sulfur</keyword>
<keyword evidence="2" id="KW-0479">Metal-binding</keyword>
<accession>A0A6J7XX78</accession>